<dbReference type="Proteomes" id="UP001165042">
    <property type="component" value="Unassembled WGS sequence"/>
</dbReference>
<evidence type="ECO:0000256" key="3">
    <source>
        <dbReference type="ARBA" id="ARBA00022857"/>
    </source>
</evidence>
<keyword evidence="2" id="KW-0288">FMN</keyword>
<keyword evidence="3" id="KW-0521">NADP</keyword>
<dbReference type="SUPFAM" id="SSF55469">
    <property type="entry name" value="FMN-dependent nitroreductase-like"/>
    <property type="match status" value="1"/>
</dbReference>
<keyword evidence="4" id="KW-0560">Oxidoreductase</keyword>
<gene>
    <name evidence="6" type="ORF">Aglo03_18930</name>
</gene>
<evidence type="ECO:0000256" key="4">
    <source>
        <dbReference type="ARBA" id="ARBA00023002"/>
    </source>
</evidence>
<dbReference type="InterPro" id="IPR023936">
    <property type="entry name" value="RutE-like"/>
</dbReference>
<dbReference type="InterPro" id="IPR050461">
    <property type="entry name" value="Nitroreductase_HadB/RutE"/>
</dbReference>
<dbReference type="PANTHER" id="PTHR43543:SF1">
    <property type="entry name" value="MALONIC SEMIALDEHYDE REDUCTASE RUTE-RELATED"/>
    <property type="match status" value="1"/>
</dbReference>
<feature type="domain" description="Nitroreductase" evidence="5">
    <location>
        <begin position="24"/>
        <end position="167"/>
    </location>
</feature>
<accession>A0A9W6QK88</accession>
<dbReference type="NCBIfam" id="NF003768">
    <property type="entry name" value="PRK05365.1"/>
    <property type="match status" value="1"/>
</dbReference>
<name>A0A9W6QK88_9PSEU</name>
<dbReference type="GO" id="GO:0016491">
    <property type="term" value="F:oxidoreductase activity"/>
    <property type="evidence" value="ECO:0007669"/>
    <property type="project" value="UniProtKB-KW"/>
</dbReference>
<dbReference type="EMBL" id="BSSD01000002">
    <property type="protein sequence ID" value="GLW91077.1"/>
    <property type="molecule type" value="Genomic_DNA"/>
</dbReference>
<reference evidence="6" key="1">
    <citation type="submission" date="2023-02" db="EMBL/GenBank/DDBJ databases">
        <title>Actinokineospora globicatena NBRC 15670.</title>
        <authorList>
            <person name="Ichikawa N."/>
            <person name="Sato H."/>
            <person name="Tonouchi N."/>
        </authorList>
    </citation>
    <scope>NUCLEOTIDE SEQUENCE</scope>
    <source>
        <strain evidence="6">NBRC 15670</strain>
    </source>
</reference>
<keyword evidence="1" id="KW-0285">Flavoprotein</keyword>
<organism evidence="6 7">
    <name type="scientific">Actinokineospora globicatena</name>
    <dbReference type="NCBI Taxonomy" id="103729"/>
    <lineage>
        <taxon>Bacteria</taxon>
        <taxon>Bacillati</taxon>
        <taxon>Actinomycetota</taxon>
        <taxon>Actinomycetes</taxon>
        <taxon>Pseudonocardiales</taxon>
        <taxon>Pseudonocardiaceae</taxon>
        <taxon>Actinokineospora</taxon>
    </lineage>
</organism>
<comment type="caution">
    <text evidence="6">The sequence shown here is derived from an EMBL/GenBank/DDBJ whole genome shotgun (WGS) entry which is preliminary data.</text>
</comment>
<dbReference type="Gene3D" id="3.40.109.10">
    <property type="entry name" value="NADH Oxidase"/>
    <property type="match status" value="1"/>
</dbReference>
<evidence type="ECO:0000259" key="5">
    <source>
        <dbReference type="Pfam" id="PF00881"/>
    </source>
</evidence>
<evidence type="ECO:0000313" key="7">
    <source>
        <dbReference type="Proteomes" id="UP001165042"/>
    </source>
</evidence>
<protein>
    <submittedName>
        <fullName evidence="6">Nitroreductase family protein</fullName>
    </submittedName>
</protein>
<dbReference type="AlphaFoldDB" id="A0A9W6QK88"/>
<proteinExistence type="predicted"/>
<dbReference type="PANTHER" id="PTHR43543">
    <property type="entry name" value="MALONIC SEMIALDEHYDE REDUCTASE RUTE-RELATED"/>
    <property type="match status" value="1"/>
</dbReference>
<dbReference type="Pfam" id="PF00881">
    <property type="entry name" value="Nitroreductase"/>
    <property type="match status" value="1"/>
</dbReference>
<dbReference type="InterPro" id="IPR029479">
    <property type="entry name" value="Nitroreductase"/>
</dbReference>
<evidence type="ECO:0000256" key="1">
    <source>
        <dbReference type="ARBA" id="ARBA00022630"/>
    </source>
</evidence>
<evidence type="ECO:0000313" key="6">
    <source>
        <dbReference type="EMBL" id="GLW91077.1"/>
    </source>
</evidence>
<dbReference type="CDD" id="cd02148">
    <property type="entry name" value="RutE-like"/>
    <property type="match status" value="1"/>
</dbReference>
<evidence type="ECO:0000256" key="2">
    <source>
        <dbReference type="ARBA" id="ARBA00022643"/>
    </source>
</evidence>
<sequence>MTAVQSRVLELAEDAQDLLFRRARTANAFADGPVSDEQVRAIYELVKWGPTAMNGQPLRVVLVRTDEGRERLVRHLSEGNRAKTAAAPLTAILAADTDFHEHLPTVFPHVPGAKDFFADGERRAESARFNALLQAGYFVLGVRAAGLAAGPMTGFDAAGVDREFFPDGRLRSLVVVNIGNPVVAEFARSPRLGYDDVVLTV</sequence>
<dbReference type="RefSeq" id="WP_285609572.1">
    <property type="nucleotide sequence ID" value="NZ_BSSD01000002.1"/>
</dbReference>
<keyword evidence="7" id="KW-1185">Reference proteome</keyword>
<dbReference type="InterPro" id="IPR000415">
    <property type="entry name" value="Nitroreductase-like"/>
</dbReference>